<dbReference type="PROSITE" id="PS50011">
    <property type="entry name" value="PROTEIN_KINASE_DOM"/>
    <property type="match status" value="1"/>
</dbReference>
<dbReference type="RefSeq" id="XP_009014034.1">
    <property type="nucleotide sequence ID" value="XM_009015786.1"/>
</dbReference>
<dbReference type="InterPro" id="IPR011009">
    <property type="entry name" value="Kinase-like_dom_sf"/>
</dbReference>
<dbReference type="GO" id="GO:0004714">
    <property type="term" value="F:transmembrane receptor protein tyrosine kinase activity"/>
    <property type="evidence" value="ECO:0000318"/>
    <property type="project" value="GO_Central"/>
</dbReference>
<dbReference type="EnsemblMetazoa" id="HelroT132900">
    <property type="protein sequence ID" value="HelroP132900"/>
    <property type="gene ID" value="HelroG132900"/>
</dbReference>
<keyword evidence="2" id="KW-0812">Transmembrane</keyword>
<gene>
    <name evidence="12" type="primary">20196199</name>
    <name evidence="11" type="ORF">HELRODRAFT_132900</name>
</gene>
<dbReference type="InterPro" id="IPR050122">
    <property type="entry name" value="RTK"/>
</dbReference>
<dbReference type="eggNOG" id="KOG0200">
    <property type="taxonomic scope" value="Eukaryota"/>
</dbReference>
<feature type="domain" description="Protein kinase" evidence="10">
    <location>
        <begin position="9"/>
        <end position="274"/>
    </location>
</feature>
<evidence type="ECO:0000256" key="8">
    <source>
        <dbReference type="ARBA" id="ARBA00023170"/>
    </source>
</evidence>
<proteinExistence type="predicted"/>
<dbReference type="Pfam" id="PF07714">
    <property type="entry name" value="PK_Tyr_Ser-Thr"/>
    <property type="match status" value="1"/>
</dbReference>
<evidence type="ECO:0000256" key="5">
    <source>
        <dbReference type="ARBA" id="ARBA00022840"/>
    </source>
</evidence>
<evidence type="ECO:0000313" key="12">
    <source>
        <dbReference type="EnsemblMetazoa" id="HelroP132900"/>
    </source>
</evidence>
<dbReference type="CDD" id="cd00192">
    <property type="entry name" value="PTKc"/>
    <property type="match status" value="1"/>
</dbReference>
<dbReference type="InterPro" id="IPR001245">
    <property type="entry name" value="Ser-Thr/Tyr_kinase_cat_dom"/>
</dbReference>
<dbReference type="InterPro" id="IPR000719">
    <property type="entry name" value="Prot_kinase_dom"/>
</dbReference>
<keyword evidence="3" id="KW-0732">Signal</keyword>
<dbReference type="OrthoDB" id="2403434at2759"/>
<dbReference type="EMBL" id="KB096134">
    <property type="protein sequence ID" value="ESO08245.1"/>
    <property type="molecule type" value="Genomic_DNA"/>
</dbReference>
<dbReference type="GO" id="GO:0046872">
    <property type="term" value="F:metal ion binding"/>
    <property type="evidence" value="ECO:0007669"/>
    <property type="project" value="UniProtKB-KW"/>
</dbReference>
<evidence type="ECO:0000256" key="2">
    <source>
        <dbReference type="ARBA" id="ARBA00022692"/>
    </source>
</evidence>
<dbReference type="KEGG" id="hro:HELRODRAFT_132900"/>
<evidence type="ECO:0000256" key="3">
    <source>
        <dbReference type="ARBA" id="ARBA00022729"/>
    </source>
</evidence>
<evidence type="ECO:0000256" key="1">
    <source>
        <dbReference type="ARBA" id="ARBA00004370"/>
    </source>
</evidence>
<dbReference type="EMBL" id="AMQM01003446">
    <property type="status" value="NOT_ANNOTATED_CDS"/>
    <property type="molecule type" value="Genomic_DNA"/>
</dbReference>
<dbReference type="AlphaFoldDB" id="T1EHZ9"/>
<keyword evidence="5" id="KW-0067">ATP-binding</keyword>
<organism evidence="12 13">
    <name type="scientific">Helobdella robusta</name>
    <name type="common">Californian leech</name>
    <dbReference type="NCBI Taxonomy" id="6412"/>
    <lineage>
        <taxon>Eukaryota</taxon>
        <taxon>Metazoa</taxon>
        <taxon>Spiralia</taxon>
        <taxon>Lophotrochozoa</taxon>
        <taxon>Annelida</taxon>
        <taxon>Clitellata</taxon>
        <taxon>Hirudinea</taxon>
        <taxon>Rhynchobdellida</taxon>
        <taxon>Glossiphoniidae</taxon>
        <taxon>Helobdella</taxon>
    </lineage>
</organism>
<evidence type="ECO:0000256" key="9">
    <source>
        <dbReference type="PIRSR" id="PIRSR000615-3"/>
    </source>
</evidence>
<dbReference type="Gene3D" id="3.30.200.20">
    <property type="entry name" value="Phosphorylase Kinase, domain 1"/>
    <property type="match status" value="1"/>
</dbReference>
<dbReference type="FunFam" id="1.10.510.10:FF:000962">
    <property type="entry name" value="Activated met oncogene, putative"/>
    <property type="match status" value="1"/>
</dbReference>
<reference evidence="13" key="1">
    <citation type="submission" date="2012-12" db="EMBL/GenBank/DDBJ databases">
        <authorList>
            <person name="Hellsten U."/>
            <person name="Grimwood J."/>
            <person name="Chapman J.A."/>
            <person name="Shapiro H."/>
            <person name="Aerts A."/>
            <person name="Otillar R.P."/>
            <person name="Terry A.Y."/>
            <person name="Boore J.L."/>
            <person name="Simakov O."/>
            <person name="Marletaz F."/>
            <person name="Cho S.-J."/>
            <person name="Edsinger-Gonzales E."/>
            <person name="Havlak P."/>
            <person name="Kuo D.-H."/>
            <person name="Larsson T."/>
            <person name="Lv J."/>
            <person name="Arendt D."/>
            <person name="Savage R."/>
            <person name="Osoegawa K."/>
            <person name="de Jong P."/>
            <person name="Lindberg D.R."/>
            <person name="Seaver E.C."/>
            <person name="Weisblat D.A."/>
            <person name="Putnam N.H."/>
            <person name="Grigoriev I.V."/>
            <person name="Rokhsar D.S."/>
        </authorList>
    </citation>
    <scope>NUCLEOTIDE SEQUENCE</scope>
</reference>
<dbReference type="STRING" id="6412.T1EHZ9"/>
<evidence type="ECO:0000256" key="4">
    <source>
        <dbReference type="ARBA" id="ARBA00022741"/>
    </source>
</evidence>
<evidence type="ECO:0000313" key="13">
    <source>
        <dbReference type="Proteomes" id="UP000015101"/>
    </source>
</evidence>
<keyword evidence="9" id="KW-0460">Magnesium</keyword>
<dbReference type="PANTHER" id="PTHR24416">
    <property type="entry name" value="TYROSINE-PROTEIN KINASE RECEPTOR"/>
    <property type="match status" value="1"/>
</dbReference>
<dbReference type="HOGENOM" id="CLU_000288_7_40_1"/>
<keyword evidence="13" id="KW-1185">Reference proteome</keyword>
<dbReference type="GO" id="GO:0008284">
    <property type="term" value="P:positive regulation of cell population proliferation"/>
    <property type="evidence" value="ECO:0000318"/>
    <property type="project" value="GO_Central"/>
</dbReference>
<keyword evidence="4" id="KW-0547">Nucleotide-binding</keyword>
<dbReference type="PIRSF" id="PIRSF000615">
    <property type="entry name" value="TyrPK_CSF1-R"/>
    <property type="match status" value="1"/>
</dbReference>
<sequence>KWEFPRERLTMLKQIGESNYCKTWLAAITGKEKKHLKYVAVKVLKDNGTDDDAQRFLDDLKVMMKFKFHENIIQLIGCCTTSYPTSSIVEYVDGGPRTLLHVLQKQSQNPANMWLTTKVILSFLLQIASAMQYACSLQCIHRCLCCQKIFVTSDLICKLGDFDLCEHFQSRNSEKSVNTPIRWLPPESLFVLERSMKSNVWSYGVLMWECFTLGGRPYSDLNDREVVEFVQRGGRLNKPSLCSSDIFETMQDCWVYYPTKRPNFEMLKSKMNKF</sequence>
<accession>T1EHZ9</accession>
<keyword evidence="7" id="KW-0472">Membrane</keyword>
<reference evidence="11 13" key="2">
    <citation type="journal article" date="2013" name="Nature">
        <title>Insights into bilaterian evolution from three spiralian genomes.</title>
        <authorList>
            <person name="Simakov O."/>
            <person name="Marletaz F."/>
            <person name="Cho S.J."/>
            <person name="Edsinger-Gonzales E."/>
            <person name="Havlak P."/>
            <person name="Hellsten U."/>
            <person name="Kuo D.H."/>
            <person name="Larsson T."/>
            <person name="Lv J."/>
            <person name="Arendt D."/>
            <person name="Savage R."/>
            <person name="Osoegawa K."/>
            <person name="de Jong P."/>
            <person name="Grimwood J."/>
            <person name="Chapman J.A."/>
            <person name="Shapiro H."/>
            <person name="Aerts A."/>
            <person name="Otillar R.P."/>
            <person name="Terry A.Y."/>
            <person name="Boore J.L."/>
            <person name="Grigoriev I.V."/>
            <person name="Lindberg D.R."/>
            <person name="Seaver E.C."/>
            <person name="Weisblat D.A."/>
            <person name="Putnam N.H."/>
            <person name="Rokhsar D.S."/>
        </authorList>
    </citation>
    <scope>NUCLEOTIDE SEQUENCE</scope>
</reference>
<evidence type="ECO:0000256" key="6">
    <source>
        <dbReference type="ARBA" id="ARBA00022989"/>
    </source>
</evidence>
<reference evidence="12" key="3">
    <citation type="submission" date="2015-06" db="UniProtKB">
        <authorList>
            <consortium name="EnsemblMetazoa"/>
        </authorList>
    </citation>
    <scope>IDENTIFICATION</scope>
</reference>
<keyword evidence="6" id="KW-1133">Transmembrane helix</keyword>
<dbReference type="GO" id="GO:0043235">
    <property type="term" value="C:receptor complex"/>
    <property type="evidence" value="ECO:0000318"/>
    <property type="project" value="GO_Central"/>
</dbReference>
<dbReference type="GO" id="GO:0005524">
    <property type="term" value="F:ATP binding"/>
    <property type="evidence" value="ECO:0007669"/>
    <property type="project" value="UniProtKB-KW"/>
</dbReference>
<dbReference type="Gene3D" id="1.10.510.10">
    <property type="entry name" value="Transferase(Phosphotransferase) domain 1"/>
    <property type="match status" value="1"/>
</dbReference>
<dbReference type="InParanoid" id="T1EHZ9"/>
<keyword evidence="9" id="KW-0479">Metal-binding</keyword>
<dbReference type="PRINTS" id="PR00109">
    <property type="entry name" value="TYRKINASE"/>
</dbReference>
<dbReference type="CTD" id="20196199"/>
<evidence type="ECO:0000256" key="7">
    <source>
        <dbReference type="ARBA" id="ARBA00023136"/>
    </source>
</evidence>
<dbReference type="Proteomes" id="UP000015101">
    <property type="component" value="Unassembled WGS sequence"/>
</dbReference>
<protein>
    <recommendedName>
        <fullName evidence="10">Protein kinase domain-containing protein</fullName>
    </recommendedName>
</protein>
<keyword evidence="8" id="KW-0675">Receptor</keyword>
<dbReference type="GO" id="GO:0008543">
    <property type="term" value="P:fibroblast growth factor receptor signaling pathway"/>
    <property type="evidence" value="ECO:0000318"/>
    <property type="project" value="GO_Central"/>
</dbReference>
<name>T1EHZ9_HELRO</name>
<dbReference type="GO" id="GO:0043410">
    <property type="term" value="P:positive regulation of MAPK cascade"/>
    <property type="evidence" value="ECO:0000318"/>
    <property type="project" value="GO_Central"/>
</dbReference>
<dbReference type="SUPFAM" id="SSF56112">
    <property type="entry name" value="Protein kinase-like (PK-like)"/>
    <property type="match status" value="1"/>
</dbReference>
<dbReference type="PANTHER" id="PTHR24416:SF550">
    <property type="entry name" value="FIBROBLAST GROWTH FACTOR RECEPTOR HOMOLOG 1-RELATED"/>
    <property type="match status" value="1"/>
</dbReference>
<feature type="binding site" evidence="9">
    <location>
        <position position="161"/>
    </location>
    <ligand>
        <name>Mg(2+)</name>
        <dbReference type="ChEBI" id="CHEBI:18420"/>
    </ligand>
</feature>
<comment type="subcellular location">
    <subcellularLocation>
        <location evidence="1">Membrane</location>
    </subcellularLocation>
</comment>
<dbReference type="GeneID" id="20196199"/>
<evidence type="ECO:0000313" key="11">
    <source>
        <dbReference type="EMBL" id="ESO08245.1"/>
    </source>
</evidence>
<dbReference type="GO" id="GO:0005886">
    <property type="term" value="C:plasma membrane"/>
    <property type="evidence" value="ECO:0000318"/>
    <property type="project" value="GO_Central"/>
</dbReference>
<evidence type="ECO:0000259" key="10">
    <source>
        <dbReference type="PROSITE" id="PS50011"/>
    </source>
</evidence>